<dbReference type="SUPFAM" id="SSF52047">
    <property type="entry name" value="RNI-like"/>
    <property type="match status" value="1"/>
</dbReference>
<dbReference type="PROSITE" id="PS51221">
    <property type="entry name" value="TTL"/>
    <property type="match status" value="1"/>
</dbReference>
<sequence length="869" mass="98148">MGVVMGFEEFQQVHAVLLASAGVPASLHRLLFEKLSADVFDGGSFFRIEPCEDGVQQRRLILSCESMAKNSNVFLIDHAWSFRLSEARKQLQEIPGLVERMATLMCVVDETEDHCDTEDLENGEETSRTEERPSLEAAIETAQEKANEKGQTLQWLELDDQGITDADLQSTNLSAKCPDLVGLSLWGNPIESADAVVHTVAGISCMRALWLNDTPVNTHHGASLEQALLKVLPKLEIYNSKVTEKYGQWAIAFCAGILGVEQPMGSSNGNHMLSNVTTLDLSDRHLQVLLPNVFNADELPSLTSLNLRGNLFKDETPASLLRTLKSLVTLQSLQVDIPGPFGSAVSIAEALPNLYQLNGMSLSKILEGDKQFLTSDLKPRLHIWSPKEPLSEQVMSAMWQYVLTYRLADDEKLDETPIWYVMDELGSALRHSDNPNFQVAPFMFLPDGTLKSAISYTLMWPIEDVGKGNECMRDYLFGVGEDKQRSSRLTAWFHTPPELFKQAYEVHCNELKHVKLMKGIADGSPTQSIHPSDGRPLRVYSDIPAVTDLLSQPEFILVEDVLMADIIWTHLQIDDEFQNEVGLQRHQYVNQFPGETCFVMKHFLAQTVQKAYGSPAWMQPTYNMETQLPALIGDYLARQEKKQDNLWIVKPWNMARTIDTTVTGSLAALLRLVETGPKICQKYIEKPALYQGRKFDLRYIVLLRSIQPLEIFLSDVFWARFSNNQYTTDKNSLSEYDTHFTVMNYGGRPLNHINAHDWVPEFEKEHNVKWQDIHQRVRNVLRAVFEGAIATSPNMHSPTSRAIYGVDIMLDDSFQPKLLEVTYCPDCGRACNYDLKNILGDGELIRGSNFYNDVFSCLFLNECKHVCPL</sequence>
<dbReference type="InterPro" id="IPR027749">
    <property type="entry name" value="TTLL12"/>
</dbReference>
<feature type="domain" description="Tubulin--tyrosine ligase-like protein 12 SET-like" evidence="2">
    <location>
        <begin position="381"/>
        <end position="494"/>
    </location>
</feature>
<dbReference type="Gene3D" id="3.30.470.20">
    <property type="entry name" value="ATP-grasp fold, B domain"/>
    <property type="match status" value="1"/>
</dbReference>
<evidence type="ECO:0000313" key="4">
    <source>
        <dbReference type="Proteomes" id="UP001497512"/>
    </source>
</evidence>
<accession>A0ABP0UP78</accession>
<dbReference type="EMBL" id="OZ019897">
    <property type="protein sequence ID" value="CAK9226388.1"/>
    <property type="molecule type" value="Genomic_DNA"/>
</dbReference>
<evidence type="ECO:0000256" key="1">
    <source>
        <dbReference type="SAM" id="MobiDB-lite"/>
    </source>
</evidence>
<feature type="region of interest" description="Disordered" evidence="1">
    <location>
        <begin position="115"/>
        <end position="134"/>
    </location>
</feature>
<dbReference type="InterPro" id="IPR057954">
    <property type="entry name" value="SET_TTL12"/>
</dbReference>
<evidence type="ECO:0000313" key="3">
    <source>
        <dbReference type="EMBL" id="CAK9226388.1"/>
    </source>
</evidence>
<dbReference type="SUPFAM" id="SSF56059">
    <property type="entry name" value="Glutathione synthetase ATP-binding domain-like"/>
    <property type="match status" value="1"/>
</dbReference>
<proteinExistence type="predicted"/>
<dbReference type="PANTHER" id="PTHR46088:SF1">
    <property type="entry name" value="TUBULIN--TYROSINE LIGASE-LIKE PROTEIN 12"/>
    <property type="match status" value="1"/>
</dbReference>
<dbReference type="Proteomes" id="UP001497512">
    <property type="component" value="Chromosome 5"/>
</dbReference>
<evidence type="ECO:0000259" key="2">
    <source>
        <dbReference type="Pfam" id="PF25556"/>
    </source>
</evidence>
<dbReference type="PANTHER" id="PTHR46088">
    <property type="entry name" value="TUBULIN--TYROSINE LIGASE-LIKE PROTEIN 12"/>
    <property type="match status" value="1"/>
</dbReference>
<name>A0ABP0UP78_9BRYO</name>
<dbReference type="Pfam" id="PF25556">
    <property type="entry name" value="SET_TTL"/>
    <property type="match status" value="2"/>
</dbReference>
<gene>
    <name evidence="3" type="ORF">CSSPTR1EN2_LOCUS18214</name>
</gene>
<feature type="domain" description="Tubulin--tyrosine ligase-like protein 12 SET-like" evidence="2">
    <location>
        <begin position="68"/>
        <end position="108"/>
    </location>
</feature>
<dbReference type="Pfam" id="PF03133">
    <property type="entry name" value="TTL"/>
    <property type="match status" value="1"/>
</dbReference>
<feature type="compositionally biased region" description="Acidic residues" evidence="1">
    <location>
        <begin position="115"/>
        <end position="124"/>
    </location>
</feature>
<organism evidence="3 4">
    <name type="scientific">Sphagnum troendelagicum</name>
    <dbReference type="NCBI Taxonomy" id="128251"/>
    <lineage>
        <taxon>Eukaryota</taxon>
        <taxon>Viridiplantae</taxon>
        <taxon>Streptophyta</taxon>
        <taxon>Embryophyta</taxon>
        <taxon>Bryophyta</taxon>
        <taxon>Sphagnophytina</taxon>
        <taxon>Sphagnopsida</taxon>
        <taxon>Sphagnales</taxon>
        <taxon>Sphagnaceae</taxon>
        <taxon>Sphagnum</taxon>
    </lineage>
</organism>
<reference evidence="3" key="1">
    <citation type="submission" date="2024-02" db="EMBL/GenBank/DDBJ databases">
        <authorList>
            <consortium name="ELIXIR-Norway"/>
            <consortium name="Elixir Norway"/>
        </authorList>
    </citation>
    <scope>NUCLEOTIDE SEQUENCE</scope>
</reference>
<protein>
    <recommendedName>
        <fullName evidence="2">Tubulin--tyrosine ligase-like protein 12 SET-like domain-containing protein</fullName>
    </recommendedName>
</protein>
<keyword evidence="4" id="KW-1185">Reference proteome</keyword>
<dbReference type="Gene3D" id="3.80.10.10">
    <property type="entry name" value="Ribonuclease Inhibitor"/>
    <property type="match status" value="2"/>
</dbReference>
<dbReference type="InterPro" id="IPR032675">
    <property type="entry name" value="LRR_dom_sf"/>
</dbReference>
<dbReference type="InterPro" id="IPR004344">
    <property type="entry name" value="TTL/TTLL_fam"/>
</dbReference>
<feature type="compositionally biased region" description="Basic and acidic residues" evidence="1">
    <location>
        <begin position="125"/>
        <end position="134"/>
    </location>
</feature>